<proteinExistence type="predicted"/>
<dbReference type="EMBL" id="AP026978">
    <property type="protein sequence ID" value="BDU00379.1"/>
    <property type="molecule type" value="Genomic_DNA"/>
</dbReference>
<evidence type="ECO:0008006" key="4">
    <source>
        <dbReference type="Google" id="ProtNLM"/>
    </source>
</evidence>
<keyword evidence="1" id="KW-0812">Transmembrane</keyword>
<evidence type="ECO:0000256" key="1">
    <source>
        <dbReference type="SAM" id="Phobius"/>
    </source>
</evidence>
<keyword evidence="1" id="KW-1133">Transmembrane helix</keyword>
<accession>A0ABN6U554</accession>
<keyword evidence="1" id="KW-0472">Membrane</keyword>
<name>A0ABN6U554_9NOCA</name>
<keyword evidence="3" id="KW-1185">Reference proteome</keyword>
<evidence type="ECO:0000313" key="2">
    <source>
        <dbReference type="EMBL" id="BDU00379.1"/>
    </source>
</evidence>
<sequence>MAARVRGAFVGSAAGAVSIAAHALGGGALSPGAAPVALLLASCAAVGVLVGTRPHRHGLGRIMAALAVGQAVTHVASSLSAAHHHDAGTTPAMLGTHLAAVPLGAVLIRAAEQAVLRAVSDVRHTVRVLADGPGAPVRISTPAFGHALHQPRRLLLGSGSGLRGPPLPH</sequence>
<feature type="transmembrane region" description="Helical" evidence="1">
    <location>
        <begin position="33"/>
        <end position="52"/>
    </location>
</feature>
<organism evidence="2 3">
    <name type="scientific">Nocardia sputorum</name>
    <dbReference type="NCBI Taxonomy" id="2984338"/>
    <lineage>
        <taxon>Bacteria</taxon>
        <taxon>Bacillati</taxon>
        <taxon>Actinomycetota</taxon>
        <taxon>Actinomycetes</taxon>
        <taxon>Mycobacteriales</taxon>
        <taxon>Nocardiaceae</taxon>
        <taxon>Nocardia</taxon>
    </lineage>
</organism>
<reference evidence="2 3" key="1">
    <citation type="submission" date="2022-11" db="EMBL/GenBank/DDBJ databases">
        <title>Genome Sequencing of Nocardia sp. ON39_IFM12276 and assembly.</title>
        <authorList>
            <person name="Shimojima M."/>
            <person name="Toyokawa M."/>
            <person name="Uesaka K."/>
        </authorList>
    </citation>
    <scope>NUCLEOTIDE SEQUENCE [LARGE SCALE GENOMIC DNA]</scope>
    <source>
        <strain evidence="2 3">IFM 12276</strain>
    </source>
</reference>
<gene>
    <name evidence="2" type="ORF">IFM12276_34070</name>
</gene>
<protein>
    <recommendedName>
        <fullName evidence="4">YtxH domain-containing protein</fullName>
    </recommendedName>
</protein>
<evidence type="ECO:0000313" key="3">
    <source>
        <dbReference type="Proteomes" id="UP001317870"/>
    </source>
</evidence>
<dbReference type="Proteomes" id="UP001317870">
    <property type="component" value="Chromosome"/>
</dbReference>